<comment type="caution">
    <text evidence="2">The sequence shown here is derived from an EMBL/GenBank/DDBJ whole genome shotgun (WGS) entry which is preliminary data.</text>
</comment>
<dbReference type="EMBL" id="CAUYUJ010015342">
    <property type="protein sequence ID" value="CAK0852794.1"/>
    <property type="molecule type" value="Genomic_DNA"/>
</dbReference>
<dbReference type="PROSITE" id="PS51257">
    <property type="entry name" value="PROKAR_LIPOPROTEIN"/>
    <property type="match status" value="1"/>
</dbReference>
<feature type="signal peptide" evidence="1">
    <location>
        <begin position="1"/>
        <end position="23"/>
    </location>
</feature>
<feature type="chain" id="PRO_5046727507" evidence="1">
    <location>
        <begin position="24"/>
        <end position="589"/>
    </location>
</feature>
<organism evidence="2 3">
    <name type="scientific">Prorocentrum cordatum</name>
    <dbReference type="NCBI Taxonomy" id="2364126"/>
    <lineage>
        <taxon>Eukaryota</taxon>
        <taxon>Sar</taxon>
        <taxon>Alveolata</taxon>
        <taxon>Dinophyceae</taxon>
        <taxon>Prorocentrales</taxon>
        <taxon>Prorocentraceae</taxon>
        <taxon>Prorocentrum</taxon>
    </lineage>
</organism>
<sequence length="589" mass="61198">MAARPRARPVLLLLLGAAAVCGAAACAGGAQPLLWRATPEGGNGRWAAYVVGVHAPGPLEAGPAALPAAVRRALACADVAYFRLACSRRPGGGLGGFLDHCTAYGPAEPADSLAARLGAEDLAALQRSAGQLLGRAPARCRGGRAWSLANHTLGALGGGTDRTTLRAFHRQVAAAVDPGSCAQEAGQSREDLARDLFGGSRPSFGLVDVEEECLLTRAGSVREEAQLARRLAAAFGNASWLRAGAEARRAAAAAAGCGDLGALELLLERGGGEGRAAAQLELPWGAPSELNPSLADGIVRARSRDPDRVAVVVLDVMHLVDVGSAGIKGVPSLLRERGLVVERLQADSLAACGSSGYQAPGAREQDNCLMPPRLSQPASCTKFGEVFDRMIVGDPMQGRVKREAGCNKCKTSEQSCTCQFDWENDAAFTELCENTFVDGTYGQVLLLDLTRNPGSTRRGQFEAEKTVRGLHQGCYARSCQAELTRLMIQRKWHANDSTLASARAELRCPDGGGGCLAEPRPGPASVRVLRDAPPARAARGLPGARLLAALGTLAALAALAGGLAKHPRCARGLLAPSRLAGRRRAVAAP</sequence>
<gene>
    <name evidence="2" type="ORF">PCOR1329_LOCUS44462</name>
</gene>
<evidence type="ECO:0000313" key="3">
    <source>
        <dbReference type="Proteomes" id="UP001189429"/>
    </source>
</evidence>
<evidence type="ECO:0000256" key="1">
    <source>
        <dbReference type="SAM" id="SignalP"/>
    </source>
</evidence>
<dbReference type="Proteomes" id="UP001189429">
    <property type="component" value="Unassembled WGS sequence"/>
</dbReference>
<protein>
    <submittedName>
        <fullName evidence="2">Uncharacterized protein</fullName>
    </submittedName>
</protein>
<reference evidence="2" key="1">
    <citation type="submission" date="2023-10" db="EMBL/GenBank/DDBJ databases">
        <authorList>
            <person name="Chen Y."/>
            <person name="Shah S."/>
            <person name="Dougan E. K."/>
            <person name="Thang M."/>
            <person name="Chan C."/>
        </authorList>
    </citation>
    <scope>NUCLEOTIDE SEQUENCE [LARGE SCALE GENOMIC DNA]</scope>
</reference>
<name>A0ABN9U583_9DINO</name>
<keyword evidence="3" id="KW-1185">Reference proteome</keyword>
<keyword evidence="1" id="KW-0732">Signal</keyword>
<feature type="non-terminal residue" evidence="2">
    <location>
        <position position="589"/>
    </location>
</feature>
<accession>A0ABN9U583</accession>
<evidence type="ECO:0000313" key="2">
    <source>
        <dbReference type="EMBL" id="CAK0852794.1"/>
    </source>
</evidence>
<proteinExistence type="predicted"/>